<evidence type="ECO:0000313" key="1">
    <source>
        <dbReference type="Proteomes" id="UP000694844"/>
    </source>
</evidence>
<dbReference type="OrthoDB" id="6153728at2759"/>
<evidence type="ECO:0000313" key="2">
    <source>
        <dbReference type="RefSeq" id="XP_022323025.1"/>
    </source>
</evidence>
<dbReference type="KEGG" id="cvn:111124462"/>
<organism evidence="1 2">
    <name type="scientific">Crassostrea virginica</name>
    <name type="common">Eastern oyster</name>
    <dbReference type="NCBI Taxonomy" id="6565"/>
    <lineage>
        <taxon>Eukaryota</taxon>
        <taxon>Metazoa</taxon>
        <taxon>Spiralia</taxon>
        <taxon>Lophotrochozoa</taxon>
        <taxon>Mollusca</taxon>
        <taxon>Bivalvia</taxon>
        <taxon>Autobranchia</taxon>
        <taxon>Pteriomorphia</taxon>
        <taxon>Ostreida</taxon>
        <taxon>Ostreoidea</taxon>
        <taxon>Ostreidae</taxon>
        <taxon>Crassostrea</taxon>
    </lineage>
</organism>
<keyword evidence="1" id="KW-1185">Reference proteome</keyword>
<reference evidence="2" key="2">
    <citation type="submission" date="2025-08" db="UniProtKB">
        <authorList>
            <consortium name="RefSeq"/>
        </authorList>
    </citation>
    <scope>IDENTIFICATION</scope>
    <source>
        <tissue evidence="2">Whole sample</tissue>
    </source>
</reference>
<gene>
    <name evidence="2" type="primary">LOC111124462</name>
</gene>
<sequence>MASFKAIRRGHKSAVTRLINRTDEKIEQGEFSAREIRTALEVLETKRDVLKTLDNQMMDVTEIEDMEQETLETEEFKYHVESTIGKYEEILEEGNSTERLYDTYVQFLPQNTEIRLDEI</sequence>
<reference evidence="1" key="1">
    <citation type="submission" date="2024-06" db="UniProtKB">
        <authorList>
            <consortium name="RefSeq"/>
        </authorList>
    </citation>
    <scope>NUCLEOTIDE SEQUENCE [LARGE SCALE GENOMIC DNA]</scope>
</reference>
<proteinExistence type="predicted"/>
<dbReference type="RefSeq" id="XP_022323025.1">
    <property type="nucleotide sequence ID" value="XM_022467317.1"/>
</dbReference>
<dbReference type="AlphaFoldDB" id="A0A8B8D5U5"/>
<dbReference type="GeneID" id="111124462"/>
<dbReference type="Proteomes" id="UP000694844">
    <property type="component" value="Chromosome 1"/>
</dbReference>
<name>A0A8B8D5U5_CRAVI</name>
<accession>A0A8B8D5U5</accession>
<protein>
    <submittedName>
        <fullName evidence="2">Uncharacterized protein LOC111124462</fullName>
    </submittedName>
</protein>